<keyword evidence="3" id="KW-1185">Reference proteome</keyword>
<protein>
    <submittedName>
        <fullName evidence="2">Uncharacterized protein</fullName>
    </submittedName>
</protein>
<dbReference type="Gene3D" id="1.25.40.10">
    <property type="entry name" value="Tetratricopeptide repeat domain"/>
    <property type="match status" value="1"/>
</dbReference>
<evidence type="ECO:0000256" key="1">
    <source>
        <dbReference type="SAM" id="MobiDB-lite"/>
    </source>
</evidence>
<dbReference type="Proteomes" id="UP001165082">
    <property type="component" value="Unassembled WGS sequence"/>
</dbReference>
<organism evidence="2 3">
    <name type="scientific">Triparma retinervis</name>
    <dbReference type="NCBI Taxonomy" id="2557542"/>
    <lineage>
        <taxon>Eukaryota</taxon>
        <taxon>Sar</taxon>
        <taxon>Stramenopiles</taxon>
        <taxon>Ochrophyta</taxon>
        <taxon>Bolidophyceae</taxon>
        <taxon>Parmales</taxon>
        <taxon>Triparmaceae</taxon>
        <taxon>Triparma</taxon>
    </lineage>
</organism>
<proteinExistence type="predicted"/>
<feature type="region of interest" description="Disordered" evidence="1">
    <location>
        <begin position="65"/>
        <end position="88"/>
    </location>
</feature>
<comment type="caution">
    <text evidence="2">The sequence shown here is derived from an EMBL/GenBank/DDBJ whole genome shotgun (WGS) entry which is preliminary data.</text>
</comment>
<gene>
    <name evidence="2" type="ORF">TrRE_jg8617</name>
</gene>
<accession>A0A9W7DTR7</accession>
<reference evidence="2" key="1">
    <citation type="submission" date="2022-07" db="EMBL/GenBank/DDBJ databases">
        <title>Genome analysis of Parmales, a sister group of diatoms, reveals the evolutionary specialization of diatoms from phago-mixotrophs to photoautotrophs.</title>
        <authorList>
            <person name="Ban H."/>
            <person name="Sato S."/>
            <person name="Yoshikawa S."/>
            <person name="Kazumasa Y."/>
            <person name="Nakamura Y."/>
            <person name="Ichinomiya M."/>
            <person name="Saitoh K."/>
            <person name="Sato N."/>
            <person name="Blanc-Mathieu R."/>
            <person name="Endo H."/>
            <person name="Kuwata A."/>
            <person name="Ogata H."/>
        </authorList>
    </citation>
    <scope>NUCLEOTIDE SEQUENCE</scope>
</reference>
<dbReference type="OrthoDB" id="202041at2759"/>
<name>A0A9W7DTR7_9STRA</name>
<dbReference type="SUPFAM" id="SSF81901">
    <property type="entry name" value="HCP-like"/>
    <property type="match status" value="1"/>
</dbReference>
<feature type="compositionally biased region" description="Polar residues" evidence="1">
    <location>
        <begin position="30"/>
        <end position="45"/>
    </location>
</feature>
<evidence type="ECO:0000313" key="3">
    <source>
        <dbReference type="Proteomes" id="UP001165082"/>
    </source>
</evidence>
<feature type="region of interest" description="Disordered" evidence="1">
    <location>
        <begin position="23"/>
        <end position="52"/>
    </location>
</feature>
<sequence length="222" mass="24369">MGDILWKEYLRVKESEEALAASLAQSDLAKQSTFASQGIENTSSPTGPPVDVKSGVAVVRTISKSARRDAKATRRRKQGEGEQEQSEGILIRAAEEGHGEARVRAGNIMLERGRDRDAKPEVRTAMVKEALRWWESSGRREGWFNAGHLYYDGFEGALERDEARAVSLFKRAEEDGDVDAMFWMGVREGDIGRIRKAKEEGHAGAGHYAALWEYGEGGGGGG</sequence>
<dbReference type="InterPro" id="IPR011990">
    <property type="entry name" value="TPR-like_helical_dom_sf"/>
</dbReference>
<feature type="non-terminal residue" evidence="2">
    <location>
        <position position="222"/>
    </location>
</feature>
<dbReference type="AlphaFoldDB" id="A0A9W7DTR7"/>
<dbReference type="EMBL" id="BRXZ01004741">
    <property type="protein sequence ID" value="GMH54587.1"/>
    <property type="molecule type" value="Genomic_DNA"/>
</dbReference>
<evidence type="ECO:0000313" key="2">
    <source>
        <dbReference type="EMBL" id="GMH54587.1"/>
    </source>
</evidence>